<dbReference type="SMART" id="SM00320">
    <property type="entry name" value="WD40"/>
    <property type="match status" value="6"/>
</dbReference>
<feature type="compositionally biased region" description="Polar residues" evidence="4">
    <location>
        <begin position="41"/>
        <end position="53"/>
    </location>
</feature>
<evidence type="ECO:0000313" key="6">
    <source>
        <dbReference type="Proteomes" id="UP000054097"/>
    </source>
</evidence>
<dbReference type="Gene3D" id="2.130.10.10">
    <property type="entry name" value="YVTN repeat-like/Quinoprotein amine dehydrogenase"/>
    <property type="match status" value="2"/>
</dbReference>
<feature type="compositionally biased region" description="Acidic residues" evidence="4">
    <location>
        <begin position="566"/>
        <end position="575"/>
    </location>
</feature>
<feature type="region of interest" description="Disordered" evidence="4">
    <location>
        <begin position="1"/>
        <end position="86"/>
    </location>
</feature>
<reference evidence="5 6" key="1">
    <citation type="submission" date="2014-04" db="EMBL/GenBank/DDBJ databases">
        <authorList>
            <consortium name="DOE Joint Genome Institute"/>
            <person name="Kuo A."/>
            <person name="Zuccaro A."/>
            <person name="Kohler A."/>
            <person name="Nagy L.G."/>
            <person name="Floudas D."/>
            <person name="Copeland A."/>
            <person name="Barry K.W."/>
            <person name="Cichocki N."/>
            <person name="Veneault-Fourrey C."/>
            <person name="LaButti K."/>
            <person name="Lindquist E.A."/>
            <person name="Lipzen A."/>
            <person name="Lundell T."/>
            <person name="Morin E."/>
            <person name="Murat C."/>
            <person name="Sun H."/>
            <person name="Tunlid A."/>
            <person name="Henrissat B."/>
            <person name="Grigoriev I.V."/>
            <person name="Hibbett D.S."/>
            <person name="Martin F."/>
            <person name="Nordberg H.P."/>
            <person name="Cantor M.N."/>
            <person name="Hua S.X."/>
        </authorList>
    </citation>
    <scope>NUCLEOTIDE SEQUENCE [LARGE SCALE GENOMIC DNA]</scope>
    <source>
        <strain evidence="5 6">MAFF 305830</strain>
    </source>
</reference>
<dbReference type="EMBL" id="KN824314">
    <property type="protein sequence ID" value="KIM25465.1"/>
    <property type="molecule type" value="Genomic_DNA"/>
</dbReference>
<name>A0A0C3ALK0_SERVB</name>
<dbReference type="STRING" id="933852.A0A0C3ALK0"/>
<feature type="repeat" description="WD" evidence="3">
    <location>
        <begin position="202"/>
        <end position="244"/>
    </location>
</feature>
<dbReference type="SUPFAM" id="SSF50978">
    <property type="entry name" value="WD40 repeat-like"/>
    <property type="match status" value="1"/>
</dbReference>
<evidence type="ECO:0000256" key="3">
    <source>
        <dbReference type="PROSITE-ProRule" id="PRU00221"/>
    </source>
</evidence>
<accession>A0A0C3ALK0</accession>
<feature type="compositionally biased region" description="Basic and acidic residues" evidence="4">
    <location>
        <begin position="488"/>
        <end position="498"/>
    </location>
</feature>
<dbReference type="InterPro" id="IPR036322">
    <property type="entry name" value="WD40_repeat_dom_sf"/>
</dbReference>
<dbReference type="InterPro" id="IPR051858">
    <property type="entry name" value="WD_repeat_GAD-1"/>
</dbReference>
<evidence type="ECO:0000256" key="2">
    <source>
        <dbReference type="ARBA" id="ARBA00022737"/>
    </source>
</evidence>
<dbReference type="InterPro" id="IPR001680">
    <property type="entry name" value="WD40_rpt"/>
</dbReference>
<keyword evidence="2" id="KW-0677">Repeat</keyword>
<protein>
    <submittedName>
        <fullName evidence="5">Uncharacterized protein</fullName>
    </submittedName>
</protein>
<feature type="compositionally biased region" description="Basic and acidic residues" evidence="4">
    <location>
        <begin position="54"/>
        <end position="70"/>
    </location>
</feature>
<evidence type="ECO:0000256" key="4">
    <source>
        <dbReference type="SAM" id="MobiDB-lite"/>
    </source>
</evidence>
<feature type="repeat" description="WD" evidence="3">
    <location>
        <begin position="299"/>
        <end position="333"/>
    </location>
</feature>
<gene>
    <name evidence="5" type="ORF">M408DRAFT_331211</name>
</gene>
<dbReference type="InterPro" id="IPR015943">
    <property type="entry name" value="WD40/YVTN_repeat-like_dom_sf"/>
</dbReference>
<keyword evidence="1 3" id="KW-0853">WD repeat</keyword>
<dbReference type="HOGENOM" id="CLU_014033_1_2_1"/>
<evidence type="ECO:0000313" key="5">
    <source>
        <dbReference type="EMBL" id="KIM25465.1"/>
    </source>
</evidence>
<dbReference type="GO" id="GO:0035861">
    <property type="term" value="C:site of double-strand break"/>
    <property type="evidence" value="ECO:0007669"/>
    <property type="project" value="TreeGrafter"/>
</dbReference>
<evidence type="ECO:0000256" key="1">
    <source>
        <dbReference type="ARBA" id="ARBA00022574"/>
    </source>
</evidence>
<feature type="repeat" description="WD" evidence="3">
    <location>
        <begin position="100"/>
        <end position="132"/>
    </location>
</feature>
<dbReference type="InterPro" id="IPR020472">
    <property type="entry name" value="WD40_PAC1"/>
</dbReference>
<proteinExistence type="predicted"/>
<dbReference type="PRINTS" id="PR00320">
    <property type="entry name" value="GPROTEINBRPT"/>
</dbReference>
<dbReference type="PANTHER" id="PTHR16017:SF0">
    <property type="entry name" value="WD REPEAT-CONTAINING PROTEIN 70"/>
    <property type="match status" value="1"/>
</dbReference>
<keyword evidence="6" id="KW-1185">Reference proteome</keyword>
<dbReference type="OrthoDB" id="10264376at2759"/>
<feature type="region of interest" description="Disordered" evidence="4">
    <location>
        <begin position="478"/>
        <end position="515"/>
    </location>
</feature>
<feature type="compositionally biased region" description="Acidic residues" evidence="4">
    <location>
        <begin position="74"/>
        <end position="86"/>
    </location>
</feature>
<feature type="repeat" description="WD" evidence="3">
    <location>
        <begin position="252"/>
        <end position="287"/>
    </location>
</feature>
<organism evidence="5 6">
    <name type="scientific">Serendipita vermifera MAFF 305830</name>
    <dbReference type="NCBI Taxonomy" id="933852"/>
    <lineage>
        <taxon>Eukaryota</taxon>
        <taxon>Fungi</taxon>
        <taxon>Dikarya</taxon>
        <taxon>Basidiomycota</taxon>
        <taxon>Agaricomycotina</taxon>
        <taxon>Agaricomycetes</taxon>
        <taxon>Sebacinales</taxon>
        <taxon>Serendipitaceae</taxon>
        <taxon>Serendipita</taxon>
    </lineage>
</organism>
<dbReference type="GO" id="GO:0005634">
    <property type="term" value="C:nucleus"/>
    <property type="evidence" value="ECO:0007669"/>
    <property type="project" value="TreeGrafter"/>
</dbReference>
<dbReference type="Proteomes" id="UP000054097">
    <property type="component" value="Unassembled WGS sequence"/>
</dbReference>
<dbReference type="PROSITE" id="PS50294">
    <property type="entry name" value="WD_REPEATS_REGION"/>
    <property type="match status" value="2"/>
</dbReference>
<sequence>MMAAMGIGAFGKQKKANKTIGPGEDVNVQPMVNLSAGLGQRYNSDAPSVSNPTSERDQTSVSHYETKDEQVMNNDDDEDEDEYGSEEDLPLFPTQLTATLKQHKKVVSALAIDPSGARFASGAHDYDVKLWDFGGMGGGIGKAFKSFEPAENYYVNDLKYSLAGDQLLVISGTAQAKIYDRDGEEKQMYIKGDPYIRDMKNTAGHVGELSSGAWHPKDPQTFITSSADSTIRIWDVENKRKQKTVIVVKSKERGARTKITSCAYSHDGTYIAAACYDGAVHLWSTSSNFVRPNMSMEGAHGKATETGSLALSLDGRTLLTRGGDDTVKTWDIRAFKKPLYTVGGLTSLYPGMNAIWSPDEKYVVVGSGTPPANGRAAGGKLSFLKREGLTVADEMEMTSCVVKIVWHSKVNQIFTTHADGSIQIHYSPNTSTNGAKLLNKAQARRAYTIEDASAALLTAPVITPGEGAKDDQLSAFEFGTSSKRKRDKERLDPRKSMRPEMPVSGPGRGGRVGASATQHVVQNLVRDTMRDEDPREALLRIGAKVDNDRQWTKAWQQNQPNPVFQEEVEEKEDSD</sequence>
<dbReference type="PANTHER" id="PTHR16017">
    <property type="entry name" value="GASTRULATION DEFECTIVE PROTEIN 1-RELATED"/>
    <property type="match status" value="1"/>
</dbReference>
<reference evidence="6" key="2">
    <citation type="submission" date="2015-01" db="EMBL/GenBank/DDBJ databases">
        <title>Evolutionary Origins and Diversification of the Mycorrhizal Mutualists.</title>
        <authorList>
            <consortium name="DOE Joint Genome Institute"/>
            <consortium name="Mycorrhizal Genomics Consortium"/>
            <person name="Kohler A."/>
            <person name="Kuo A."/>
            <person name="Nagy L.G."/>
            <person name="Floudas D."/>
            <person name="Copeland A."/>
            <person name="Barry K.W."/>
            <person name="Cichocki N."/>
            <person name="Veneault-Fourrey C."/>
            <person name="LaButti K."/>
            <person name="Lindquist E.A."/>
            <person name="Lipzen A."/>
            <person name="Lundell T."/>
            <person name="Morin E."/>
            <person name="Murat C."/>
            <person name="Riley R."/>
            <person name="Ohm R."/>
            <person name="Sun H."/>
            <person name="Tunlid A."/>
            <person name="Henrissat B."/>
            <person name="Grigoriev I.V."/>
            <person name="Hibbett D.S."/>
            <person name="Martin F."/>
        </authorList>
    </citation>
    <scope>NUCLEOTIDE SEQUENCE [LARGE SCALE GENOMIC DNA]</scope>
    <source>
        <strain evidence="6">MAFF 305830</strain>
    </source>
</reference>
<feature type="region of interest" description="Disordered" evidence="4">
    <location>
        <begin position="554"/>
        <end position="575"/>
    </location>
</feature>
<dbReference type="AlphaFoldDB" id="A0A0C3ALK0"/>
<dbReference type="Pfam" id="PF00400">
    <property type="entry name" value="WD40"/>
    <property type="match status" value="3"/>
</dbReference>
<dbReference type="PROSITE" id="PS50082">
    <property type="entry name" value="WD_REPEATS_2"/>
    <property type="match status" value="4"/>
</dbReference>